<dbReference type="Pfam" id="PF04715">
    <property type="entry name" value="Anth_synt_I_N"/>
    <property type="match status" value="1"/>
</dbReference>
<dbReference type="RefSeq" id="WP_265765912.1">
    <property type="nucleotide sequence ID" value="NZ_JAGGJA010000006.1"/>
</dbReference>
<dbReference type="InterPro" id="IPR006805">
    <property type="entry name" value="Anth_synth_I_N"/>
</dbReference>
<proteinExistence type="predicted"/>
<organism evidence="5 6">
    <name type="scientific">Fodinibius salsisoli</name>
    <dbReference type="NCBI Taxonomy" id="2820877"/>
    <lineage>
        <taxon>Bacteria</taxon>
        <taxon>Pseudomonadati</taxon>
        <taxon>Balneolota</taxon>
        <taxon>Balneolia</taxon>
        <taxon>Balneolales</taxon>
        <taxon>Balneolaceae</taxon>
        <taxon>Fodinibius</taxon>
    </lineage>
</organism>
<evidence type="ECO:0000256" key="1">
    <source>
        <dbReference type="ARBA" id="ARBA00013139"/>
    </source>
</evidence>
<feature type="domain" description="Chorismate-utilising enzyme C-terminal" evidence="3">
    <location>
        <begin position="157"/>
        <end position="409"/>
    </location>
</feature>
<dbReference type="InterPro" id="IPR005802">
    <property type="entry name" value="ADC_synth_comp_1"/>
</dbReference>
<protein>
    <recommendedName>
        <fullName evidence="1">aminodeoxychorismate synthase</fullName>
        <ecNumber evidence="1">2.6.1.85</ecNumber>
    </recommendedName>
</protein>
<dbReference type="InterPro" id="IPR019999">
    <property type="entry name" value="Anth_synth_I-like"/>
</dbReference>
<keyword evidence="5" id="KW-0032">Aminotransferase</keyword>
<dbReference type="Pfam" id="PF00425">
    <property type="entry name" value="Chorismate_bind"/>
    <property type="match status" value="1"/>
</dbReference>
<dbReference type="Gene3D" id="3.60.120.10">
    <property type="entry name" value="Anthranilate synthase"/>
    <property type="match status" value="1"/>
</dbReference>
<dbReference type="GO" id="GO:0046820">
    <property type="term" value="F:4-amino-4-deoxychorismate synthase activity"/>
    <property type="evidence" value="ECO:0007669"/>
    <property type="project" value="UniProtKB-EC"/>
</dbReference>
<reference evidence="5 6" key="1">
    <citation type="submission" date="2021-03" db="EMBL/GenBank/DDBJ databases">
        <title>Aliifodinibius sp. nov., a new bacterium isolated from saline soil.</title>
        <authorList>
            <person name="Galisteo C."/>
            <person name="De La Haba R."/>
            <person name="Sanchez-Porro C."/>
            <person name="Ventosa A."/>
        </authorList>
    </citation>
    <scope>NUCLEOTIDE SEQUENCE [LARGE SCALE GENOMIC DNA]</scope>
    <source>
        <strain evidence="5 6">1BSP15-2V2</strain>
    </source>
</reference>
<evidence type="ECO:0000256" key="2">
    <source>
        <dbReference type="ARBA" id="ARBA00022679"/>
    </source>
</evidence>
<dbReference type="SUPFAM" id="SSF56322">
    <property type="entry name" value="ADC synthase"/>
    <property type="match status" value="1"/>
</dbReference>
<dbReference type="InterPro" id="IPR015890">
    <property type="entry name" value="Chorismate_C"/>
</dbReference>
<dbReference type="PRINTS" id="PR00095">
    <property type="entry name" value="ANTSNTHASEI"/>
</dbReference>
<dbReference type="EC" id="2.6.1.85" evidence="1"/>
<keyword evidence="2 5" id="KW-0808">Transferase</keyword>
<dbReference type="EMBL" id="JAGGJA010000006">
    <property type="protein sequence ID" value="MCW9707153.1"/>
    <property type="molecule type" value="Genomic_DNA"/>
</dbReference>
<evidence type="ECO:0000259" key="3">
    <source>
        <dbReference type="Pfam" id="PF00425"/>
    </source>
</evidence>
<accession>A0ABT3PN52</accession>
<dbReference type="PANTHER" id="PTHR11236:SF50">
    <property type="entry name" value="AMINODEOXYCHORISMATE SYNTHASE COMPONENT 1"/>
    <property type="match status" value="1"/>
</dbReference>
<evidence type="ECO:0000313" key="6">
    <source>
        <dbReference type="Proteomes" id="UP001207918"/>
    </source>
</evidence>
<keyword evidence="6" id="KW-1185">Reference proteome</keyword>
<comment type="caution">
    <text evidence="5">The sequence shown here is derived from an EMBL/GenBank/DDBJ whole genome shotgun (WGS) entry which is preliminary data.</text>
</comment>
<dbReference type="Proteomes" id="UP001207918">
    <property type="component" value="Unassembled WGS sequence"/>
</dbReference>
<sequence>MDIDLAVLSNEISTKGSVILLESQSQDHPWSQYSFLASQPKTEIKAYGNEVHLIEDGEKYIRKGNPWKFLQEFRDRHHDWLFGYLGYDLKNHLELLHSQNSDPIGAPDLYFMVPELILRQHRKSLETRTIKGELPHPTGEAAQGRFKTDGLTAQTSRDEYLDSIKKAQQAIREGEYYEINLSHQMKGGFRGNPWSLYQTMKEIGPVPFGAFLKFDDLAVCCQSPERFLRKDGEDIFTQPIKGTSPRGDTESEDQRLKEQLAASVKERAENLMIVDLVRNDLSRIARKGSVAVSDLFKIETFGTVHQMVSTVKAKARQSDPIQILKACFPMGSMTGAPKISAMQSIETLENYKRGIYSGAVGYIKPNGDFDFNVVIRTAIIQDENLYYAVGGAITGDSDPDAEWEETLVKARALQEAIPS</sequence>
<dbReference type="NCBIfam" id="TIGR00553">
    <property type="entry name" value="pabB"/>
    <property type="match status" value="1"/>
</dbReference>
<evidence type="ECO:0000259" key="4">
    <source>
        <dbReference type="Pfam" id="PF04715"/>
    </source>
</evidence>
<dbReference type="InterPro" id="IPR005801">
    <property type="entry name" value="ADC_synthase"/>
</dbReference>
<name>A0ABT3PN52_9BACT</name>
<gene>
    <name evidence="5" type="primary">pabB</name>
    <name evidence="5" type="ORF">J6I44_09820</name>
</gene>
<evidence type="ECO:0000313" key="5">
    <source>
        <dbReference type="EMBL" id="MCW9707153.1"/>
    </source>
</evidence>
<feature type="domain" description="Anthranilate synthase component I N-terminal" evidence="4">
    <location>
        <begin position="11"/>
        <end position="119"/>
    </location>
</feature>
<dbReference type="PANTHER" id="PTHR11236">
    <property type="entry name" value="AMINOBENZOATE/ANTHRANILATE SYNTHASE"/>
    <property type="match status" value="1"/>
</dbReference>